<gene>
    <name evidence="2" type="ORF">PoB_003595000</name>
</gene>
<name>A0AAV4AMK1_9GAST</name>
<sequence>MKRNCREAMDHTTEAIDSTCPPSGRLVFGFCVIASLQQSDLRLSGPPSGQVSGREASTRNSRMPADFRTHLEGTLHLTKLYASIQPSSSTLRFSGNFSNGSFFRDQEQDRKRTEQLA</sequence>
<feature type="compositionally biased region" description="Low complexity" evidence="1">
    <location>
        <begin position="93"/>
        <end position="103"/>
    </location>
</feature>
<evidence type="ECO:0000313" key="2">
    <source>
        <dbReference type="EMBL" id="GFO09445.1"/>
    </source>
</evidence>
<dbReference type="Proteomes" id="UP000735302">
    <property type="component" value="Unassembled WGS sequence"/>
</dbReference>
<protein>
    <submittedName>
        <fullName evidence="2">Uncharacterized protein</fullName>
    </submittedName>
</protein>
<feature type="compositionally biased region" description="Basic and acidic residues" evidence="1">
    <location>
        <begin position="104"/>
        <end position="117"/>
    </location>
</feature>
<evidence type="ECO:0000256" key="1">
    <source>
        <dbReference type="SAM" id="MobiDB-lite"/>
    </source>
</evidence>
<feature type="compositionally biased region" description="Polar residues" evidence="1">
    <location>
        <begin position="42"/>
        <end position="51"/>
    </location>
</feature>
<dbReference type="AlphaFoldDB" id="A0AAV4AMK1"/>
<dbReference type="EMBL" id="BLXT01004093">
    <property type="protein sequence ID" value="GFO09445.1"/>
    <property type="molecule type" value="Genomic_DNA"/>
</dbReference>
<comment type="caution">
    <text evidence="2">The sequence shown here is derived from an EMBL/GenBank/DDBJ whole genome shotgun (WGS) entry which is preliminary data.</text>
</comment>
<evidence type="ECO:0000313" key="3">
    <source>
        <dbReference type="Proteomes" id="UP000735302"/>
    </source>
</evidence>
<keyword evidence="3" id="KW-1185">Reference proteome</keyword>
<organism evidence="2 3">
    <name type="scientific">Plakobranchus ocellatus</name>
    <dbReference type="NCBI Taxonomy" id="259542"/>
    <lineage>
        <taxon>Eukaryota</taxon>
        <taxon>Metazoa</taxon>
        <taxon>Spiralia</taxon>
        <taxon>Lophotrochozoa</taxon>
        <taxon>Mollusca</taxon>
        <taxon>Gastropoda</taxon>
        <taxon>Heterobranchia</taxon>
        <taxon>Euthyneura</taxon>
        <taxon>Panpulmonata</taxon>
        <taxon>Sacoglossa</taxon>
        <taxon>Placobranchoidea</taxon>
        <taxon>Plakobranchidae</taxon>
        <taxon>Plakobranchus</taxon>
    </lineage>
</organism>
<feature type="region of interest" description="Disordered" evidence="1">
    <location>
        <begin position="93"/>
        <end position="117"/>
    </location>
</feature>
<reference evidence="2 3" key="1">
    <citation type="journal article" date="2021" name="Elife">
        <title>Chloroplast acquisition without the gene transfer in kleptoplastic sea slugs, Plakobranchus ocellatus.</title>
        <authorList>
            <person name="Maeda T."/>
            <person name="Takahashi S."/>
            <person name="Yoshida T."/>
            <person name="Shimamura S."/>
            <person name="Takaki Y."/>
            <person name="Nagai Y."/>
            <person name="Toyoda A."/>
            <person name="Suzuki Y."/>
            <person name="Arimoto A."/>
            <person name="Ishii H."/>
            <person name="Satoh N."/>
            <person name="Nishiyama T."/>
            <person name="Hasebe M."/>
            <person name="Maruyama T."/>
            <person name="Minagawa J."/>
            <person name="Obokata J."/>
            <person name="Shigenobu S."/>
        </authorList>
    </citation>
    <scope>NUCLEOTIDE SEQUENCE [LARGE SCALE GENOMIC DNA]</scope>
</reference>
<proteinExistence type="predicted"/>
<feature type="region of interest" description="Disordered" evidence="1">
    <location>
        <begin position="42"/>
        <end position="65"/>
    </location>
</feature>
<accession>A0AAV4AMK1</accession>